<evidence type="ECO:0000313" key="4">
    <source>
        <dbReference type="Proteomes" id="UP000054270"/>
    </source>
</evidence>
<dbReference type="AlphaFoldDB" id="A0A0D2MBD1"/>
<evidence type="ECO:0000256" key="1">
    <source>
        <dbReference type="SAM" id="MobiDB-lite"/>
    </source>
</evidence>
<protein>
    <submittedName>
        <fullName evidence="3">Uncharacterized protein</fullName>
    </submittedName>
</protein>
<sequence>MNITAYTSEVSSRLADLAPLALPRTLWAYYLEYLWFYTPDSWVAKIASTSLALAVLVSLPIVVLGLLDIASYGIARTLGVVDAVKASTSDKATVHATAATARRTPAIRISASDSDAASSGYDSDRPAPTPGGGPSLFYVGEGSGLALSGVGVFSPAASQPPSPTLSRQSLAGSLHEGAGAGEQLRRRAGHA</sequence>
<keyword evidence="4" id="KW-1185">Reference proteome</keyword>
<proteinExistence type="predicted"/>
<feature type="transmembrane region" description="Helical" evidence="2">
    <location>
        <begin position="42"/>
        <end position="67"/>
    </location>
</feature>
<dbReference type="OrthoDB" id="3363417at2759"/>
<keyword evidence="2" id="KW-1133">Transmembrane helix</keyword>
<evidence type="ECO:0000256" key="2">
    <source>
        <dbReference type="SAM" id="Phobius"/>
    </source>
</evidence>
<dbReference type="Proteomes" id="UP000054270">
    <property type="component" value="Unassembled WGS sequence"/>
</dbReference>
<dbReference type="OMA" id="RYLCDYE"/>
<keyword evidence="2" id="KW-0812">Transmembrane</keyword>
<evidence type="ECO:0000313" key="3">
    <source>
        <dbReference type="EMBL" id="KJA20698.1"/>
    </source>
</evidence>
<keyword evidence="2" id="KW-0472">Membrane</keyword>
<feature type="compositionally biased region" description="Low complexity" evidence="1">
    <location>
        <begin position="111"/>
        <end position="121"/>
    </location>
</feature>
<gene>
    <name evidence="3" type="ORF">HYPSUDRAFT_203493</name>
</gene>
<name>A0A0D2MBD1_HYPSF</name>
<organism evidence="3 4">
    <name type="scientific">Hypholoma sublateritium (strain FD-334 SS-4)</name>
    <dbReference type="NCBI Taxonomy" id="945553"/>
    <lineage>
        <taxon>Eukaryota</taxon>
        <taxon>Fungi</taxon>
        <taxon>Dikarya</taxon>
        <taxon>Basidiomycota</taxon>
        <taxon>Agaricomycotina</taxon>
        <taxon>Agaricomycetes</taxon>
        <taxon>Agaricomycetidae</taxon>
        <taxon>Agaricales</taxon>
        <taxon>Agaricineae</taxon>
        <taxon>Strophariaceae</taxon>
        <taxon>Hypholoma</taxon>
    </lineage>
</organism>
<reference evidence="4" key="1">
    <citation type="submission" date="2014-04" db="EMBL/GenBank/DDBJ databases">
        <title>Evolutionary Origins and Diversification of the Mycorrhizal Mutualists.</title>
        <authorList>
            <consortium name="DOE Joint Genome Institute"/>
            <consortium name="Mycorrhizal Genomics Consortium"/>
            <person name="Kohler A."/>
            <person name="Kuo A."/>
            <person name="Nagy L.G."/>
            <person name="Floudas D."/>
            <person name="Copeland A."/>
            <person name="Barry K.W."/>
            <person name="Cichocki N."/>
            <person name="Veneault-Fourrey C."/>
            <person name="LaButti K."/>
            <person name="Lindquist E.A."/>
            <person name="Lipzen A."/>
            <person name="Lundell T."/>
            <person name="Morin E."/>
            <person name="Murat C."/>
            <person name="Riley R."/>
            <person name="Ohm R."/>
            <person name="Sun H."/>
            <person name="Tunlid A."/>
            <person name="Henrissat B."/>
            <person name="Grigoriev I.V."/>
            <person name="Hibbett D.S."/>
            <person name="Martin F."/>
        </authorList>
    </citation>
    <scope>NUCLEOTIDE SEQUENCE [LARGE SCALE GENOMIC DNA]</scope>
    <source>
        <strain evidence="4">FD-334 SS-4</strain>
    </source>
</reference>
<dbReference type="EMBL" id="KN817564">
    <property type="protein sequence ID" value="KJA20698.1"/>
    <property type="molecule type" value="Genomic_DNA"/>
</dbReference>
<feature type="region of interest" description="Disordered" evidence="1">
    <location>
        <begin position="111"/>
        <end position="134"/>
    </location>
</feature>
<accession>A0A0D2MBD1</accession>
<feature type="region of interest" description="Disordered" evidence="1">
    <location>
        <begin position="153"/>
        <end position="191"/>
    </location>
</feature>